<gene>
    <name evidence="1" type="ORF">GNB35_003810</name>
</gene>
<accession>A0A735IL53</accession>
<reference evidence="1" key="1">
    <citation type="journal article" date="2018" name="Genome Biol.">
        <title>SKESA: strategic k-mer extension for scrupulous assemblies.</title>
        <authorList>
            <person name="Souvorov A."/>
            <person name="Agarwala R."/>
            <person name="Lipman D.J."/>
        </authorList>
    </citation>
    <scope>NUCLEOTIDE SEQUENCE</scope>
    <source>
        <strain evidence="1">CDC B1400</strain>
    </source>
</reference>
<organism evidence="1">
    <name type="scientific">Salmonella enterica subsp. enterica serovar Saintpaul</name>
    <dbReference type="NCBI Taxonomy" id="90105"/>
    <lineage>
        <taxon>Bacteria</taxon>
        <taxon>Pseudomonadati</taxon>
        <taxon>Pseudomonadota</taxon>
        <taxon>Gammaproteobacteria</taxon>
        <taxon>Enterobacterales</taxon>
        <taxon>Enterobacteriaceae</taxon>
        <taxon>Salmonella</taxon>
    </lineage>
</organism>
<reference evidence="1" key="2">
    <citation type="submission" date="2018-07" db="EMBL/GenBank/DDBJ databases">
        <authorList>
            <consortium name="NCBI Pathogen Detection Project"/>
        </authorList>
    </citation>
    <scope>NUCLEOTIDE SEQUENCE</scope>
    <source>
        <strain evidence="1">CDC B1400</strain>
    </source>
</reference>
<dbReference type="EMBL" id="DAASTJ010000022">
    <property type="protein sequence ID" value="HAE6946744.1"/>
    <property type="molecule type" value="Genomic_DNA"/>
</dbReference>
<dbReference type="AlphaFoldDB" id="A0A735IL53"/>
<comment type="caution">
    <text evidence="1">The sequence shown here is derived from an EMBL/GenBank/DDBJ whole genome shotgun (WGS) entry which is preliminary data.</text>
</comment>
<proteinExistence type="predicted"/>
<sequence>MRYWILVILLNGLFALVMHFAAPEMFGSTEHYVGAGICALIAMVITWRDPPGMLDNVLLFLFKWGIVASGLAFFIWGIGYKLEFWGDHNPDEVFSSAVDTILPNLAVLSGVLILVSGWVFWRRR</sequence>
<evidence type="ECO:0000313" key="1">
    <source>
        <dbReference type="EMBL" id="HAE6946744.1"/>
    </source>
</evidence>
<name>A0A735IL53_SALET</name>
<protein>
    <submittedName>
        <fullName evidence="1">Uncharacterized protein</fullName>
    </submittedName>
</protein>